<dbReference type="EMBL" id="JACCKB010000010">
    <property type="protein sequence ID" value="NYZ66116.1"/>
    <property type="molecule type" value="Genomic_DNA"/>
</dbReference>
<name>A0A853IF55_9GAMM</name>
<keyword evidence="1" id="KW-1133">Transmembrane helix</keyword>
<reference evidence="3 4" key="1">
    <citation type="submission" date="2020-07" db="EMBL/GenBank/DDBJ databases">
        <title>Endozoicomonas sp. nov., isolated from sediment.</title>
        <authorList>
            <person name="Gu T."/>
        </authorList>
    </citation>
    <scope>NUCLEOTIDE SEQUENCE [LARGE SCALE GENOMIC DNA]</scope>
    <source>
        <strain evidence="3 4">SM1973</strain>
    </source>
</reference>
<dbReference type="Pfam" id="PF26604">
    <property type="entry name" value="CBU_0592"/>
    <property type="match status" value="1"/>
</dbReference>
<feature type="domain" description="CBU-0592-like" evidence="2">
    <location>
        <begin position="1"/>
        <end position="64"/>
    </location>
</feature>
<keyword evidence="1" id="KW-0812">Transmembrane</keyword>
<dbReference type="NCBIfam" id="NF047864">
    <property type="entry name" value="CBU_0592_membra"/>
    <property type="match status" value="1"/>
</dbReference>
<evidence type="ECO:0000256" key="1">
    <source>
        <dbReference type="SAM" id="Phobius"/>
    </source>
</evidence>
<keyword evidence="4" id="KW-1185">Reference proteome</keyword>
<gene>
    <name evidence="3" type="ORF">H0A36_08830</name>
</gene>
<proteinExistence type="predicted"/>
<evidence type="ECO:0000313" key="3">
    <source>
        <dbReference type="EMBL" id="NYZ66116.1"/>
    </source>
</evidence>
<sequence length="74" mass="8320">MIAVVTAYYGLISDWWDKGDFTFNAINLYGGIMLLISLCVHFNLGSFIIEIFWIAIAIKGLRNFSQNNSLPSSN</sequence>
<organism evidence="3 4">
    <name type="scientific">Spartinivicinus marinus</name>
    <dbReference type="NCBI Taxonomy" id="2994442"/>
    <lineage>
        <taxon>Bacteria</taxon>
        <taxon>Pseudomonadati</taxon>
        <taxon>Pseudomonadota</taxon>
        <taxon>Gammaproteobacteria</taxon>
        <taxon>Oceanospirillales</taxon>
        <taxon>Zooshikellaceae</taxon>
        <taxon>Spartinivicinus</taxon>
    </lineage>
</organism>
<dbReference type="Proteomes" id="UP000569732">
    <property type="component" value="Unassembled WGS sequence"/>
</dbReference>
<comment type="caution">
    <text evidence="3">The sequence shown here is derived from an EMBL/GenBank/DDBJ whole genome shotgun (WGS) entry which is preliminary data.</text>
</comment>
<evidence type="ECO:0000259" key="2">
    <source>
        <dbReference type="Pfam" id="PF26604"/>
    </source>
</evidence>
<dbReference type="InterPro" id="IPR058058">
    <property type="entry name" value="CBU_0592-like"/>
</dbReference>
<protein>
    <recommendedName>
        <fullName evidence="2">CBU-0592-like domain-containing protein</fullName>
    </recommendedName>
</protein>
<evidence type="ECO:0000313" key="4">
    <source>
        <dbReference type="Proteomes" id="UP000569732"/>
    </source>
</evidence>
<accession>A0A853IF55</accession>
<keyword evidence="1" id="KW-0472">Membrane</keyword>
<feature type="transmembrane region" description="Helical" evidence="1">
    <location>
        <begin position="28"/>
        <end position="56"/>
    </location>
</feature>
<dbReference type="AlphaFoldDB" id="A0A853IF55"/>